<evidence type="ECO:0000313" key="2">
    <source>
        <dbReference type="Proteomes" id="UP001500567"/>
    </source>
</evidence>
<proteinExistence type="predicted"/>
<evidence type="ECO:0000313" key="1">
    <source>
        <dbReference type="EMBL" id="GAA4020318.1"/>
    </source>
</evidence>
<name>A0ABP7T382_9BACT</name>
<accession>A0ABP7T382</accession>
<organism evidence="1 2">
    <name type="scientific">Hymenobacter fastidiosus</name>
    <dbReference type="NCBI Taxonomy" id="486264"/>
    <lineage>
        <taxon>Bacteria</taxon>
        <taxon>Pseudomonadati</taxon>
        <taxon>Bacteroidota</taxon>
        <taxon>Cytophagia</taxon>
        <taxon>Cytophagales</taxon>
        <taxon>Hymenobacteraceae</taxon>
        <taxon>Hymenobacter</taxon>
    </lineage>
</organism>
<dbReference type="Proteomes" id="UP001500567">
    <property type="component" value="Unassembled WGS sequence"/>
</dbReference>
<dbReference type="EMBL" id="BAABDJ010000049">
    <property type="protein sequence ID" value="GAA4020318.1"/>
    <property type="molecule type" value="Genomic_DNA"/>
</dbReference>
<sequence>MRRREFPAACAESFLTAWAGSGYLVLSVTEDVAPGGDTHFLQTRCPPAPLLSAAAYWQRHEALHERLRRSYLLHMPIGLGPDAAGPLSLAWLVPAPSRGTLQVGAYQQPAVLSREQRAAWLAWLAKQLSQGHAGTGQRVLVQPPGADTPAYWHYGTYAGDALVPGTTCSERLRTLLTHLPRYARNATEPGLLPDSAEAAAWPFLVNTGVGGFHQGNIRVNGHKELLTSGMQPGHTHVGNGWW</sequence>
<gene>
    <name evidence="1" type="ORF">GCM10022408_37870</name>
</gene>
<keyword evidence="2" id="KW-1185">Reference proteome</keyword>
<comment type="caution">
    <text evidence="1">The sequence shown here is derived from an EMBL/GenBank/DDBJ whole genome shotgun (WGS) entry which is preliminary data.</text>
</comment>
<reference evidence="2" key="1">
    <citation type="journal article" date="2019" name="Int. J. Syst. Evol. Microbiol.">
        <title>The Global Catalogue of Microorganisms (GCM) 10K type strain sequencing project: providing services to taxonomists for standard genome sequencing and annotation.</title>
        <authorList>
            <consortium name="The Broad Institute Genomics Platform"/>
            <consortium name="The Broad Institute Genome Sequencing Center for Infectious Disease"/>
            <person name="Wu L."/>
            <person name="Ma J."/>
        </authorList>
    </citation>
    <scope>NUCLEOTIDE SEQUENCE [LARGE SCALE GENOMIC DNA]</scope>
    <source>
        <strain evidence="2">JCM 17224</strain>
    </source>
</reference>
<protein>
    <submittedName>
        <fullName evidence="1">Uncharacterized protein</fullName>
    </submittedName>
</protein>